<evidence type="ECO:0000256" key="1">
    <source>
        <dbReference type="ARBA" id="ARBA00022729"/>
    </source>
</evidence>
<keyword evidence="1 2" id="KW-0732">Signal</keyword>
<reference evidence="4 5" key="1">
    <citation type="submission" date="2017-11" db="EMBL/GenBank/DDBJ databases">
        <title>Genome-resolved metagenomics identifies genetic mobility, metabolic interactions, and unexpected diversity in perchlorate-reducing communities.</title>
        <authorList>
            <person name="Barnum T.P."/>
            <person name="Figueroa I.A."/>
            <person name="Carlstrom C.I."/>
            <person name="Lucas L.N."/>
            <person name="Engelbrektson A.L."/>
            <person name="Coates J.D."/>
        </authorList>
    </citation>
    <scope>NUCLEOTIDE SEQUENCE [LARGE SCALE GENOMIC DNA]</scope>
    <source>
        <strain evidence="4">BM706</strain>
    </source>
</reference>
<dbReference type="SUPFAM" id="SSF48452">
    <property type="entry name" value="TPR-like"/>
    <property type="match status" value="1"/>
</dbReference>
<gene>
    <name evidence="4" type="ORF">C0601_01520</name>
</gene>
<dbReference type="InterPro" id="IPR019734">
    <property type="entry name" value="TPR_rpt"/>
</dbReference>
<evidence type="ECO:0000256" key="2">
    <source>
        <dbReference type="SAM" id="SignalP"/>
    </source>
</evidence>
<feature type="chain" id="PRO_5014607206" description="Thioredoxin domain-containing protein" evidence="2">
    <location>
        <begin position="23"/>
        <end position="311"/>
    </location>
</feature>
<dbReference type="EMBL" id="PKTG01000025">
    <property type="protein sequence ID" value="PLX19560.1"/>
    <property type="molecule type" value="Genomic_DNA"/>
</dbReference>
<dbReference type="Gene3D" id="1.25.40.10">
    <property type="entry name" value="Tetratricopeptide repeat domain"/>
    <property type="match status" value="2"/>
</dbReference>
<name>A0A2N5ZLJ1_MUIH1</name>
<organism evidence="4 5">
    <name type="scientific">Muiribacterium halophilum</name>
    <dbReference type="NCBI Taxonomy" id="2053465"/>
    <lineage>
        <taxon>Bacteria</taxon>
        <taxon>Candidatus Muiribacteriota</taxon>
        <taxon>Candidatus Muiribacteriia</taxon>
        <taxon>Candidatus Muiribacteriales</taxon>
        <taxon>Candidatus Muiribacteriaceae</taxon>
        <taxon>Candidatus Muiribacterium</taxon>
    </lineage>
</organism>
<dbReference type="CDD" id="cd02947">
    <property type="entry name" value="TRX_family"/>
    <property type="match status" value="1"/>
</dbReference>
<dbReference type="InterPro" id="IPR036249">
    <property type="entry name" value="Thioredoxin-like_sf"/>
</dbReference>
<dbReference type="Pfam" id="PF13181">
    <property type="entry name" value="TPR_8"/>
    <property type="match status" value="1"/>
</dbReference>
<feature type="signal peptide" evidence="2">
    <location>
        <begin position="1"/>
        <end position="22"/>
    </location>
</feature>
<dbReference type="SMART" id="SM00028">
    <property type="entry name" value="TPR"/>
    <property type="match status" value="2"/>
</dbReference>
<dbReference type="PANTHER" id="PTHR15337:SF11">
    <property type="entry name" value="THIOREDOXIN DOMAIN-CONTAINING PROTEIN"/>
    <property type="match status" value="1"/>
</dbReference>
<accession>A0A2N5ZLJ1</accession>
<dbReference type="InterPro" id="IPR051099">
    <property type="entry name" value="AGR/TXD"/>
</dbReference>
<dbReference type="Pfam" id="PF00085">
    <property type="entry name" value="Thioredoxin"/>
    <property type="match status" value="1"/>
</dbReference>
<dbReference type="SUPFAM" id="SSF52833">
    <property type="entry name" value="Thioredoxin-like"/>
    <property type="match status" value="1"/>
</dbReference>
<dbReference type="GO" id="GO:0006950">
    <property type="term" value="P:response to stress"/>
    <property type="evidence" value="ECO:0007669"/>
    <property type="project" value="UniProtKB-ARBA"/>
</dbReference>
<comment type="caution">
    <text evidence="4">The sequence shown here is derived from an EMBL/GenBank/DDBJ whole genome shotgun (WGS) entry which is preliminary data.</text>
</comment>
<sequence>MRKTLFTLIIITFIMSFNAVSAQQEWYHSLSEGLKAANIEKKNIIVYFYTDWCGWCKRLSAEVFSTEQFKEFASKDFVLVKIDAEDYRKTTKKYRISGYPSIVILDRYGREIDRVVGYAPRDKYIEMLNQAAYSLDNFKNLKMFAQEKPEDRHINFALAEKYNERKMYKEAKLFYTKAINIDNTYWEAYLNLGNIAQFENKPAAAEKFYRKASENTTHPEEVLYQASIVSFNAGKNKRAADGFRKYIEKHKGQKLNNKIETCYYYIFLTYIKNKDLDTASSVIEAFKKDYPSAEKTREYMGNILKKYQEKK</sequence>
<dbReference type="InterPro" id="IPR017937">
    <property type="entry name" value="Thioredoxin_CS"/>
</dbReference>
<proteinExistence type="predicted"/>
<protein>
    <recommendedName>
        <fullName evidence="3">Thioredoxin domain-containing protein</fullName>
    </recommendedName>
</protein>
<feature type="domain" description="Thioredoxin" evidence="3">
    <location>
        <begin position="8"/>
        <end position="133"/>
    </location>
</feature>
<evidence type="ECO:0000259" key="3">
    <source>
        <dbReference type="PROSITE" id="PS51352"/>
    </source>
</evidence>
<dbReference type="PANTHER" id="PTHR15337">
    <property type="entry name" value="ANTERIOR GRADIENT PROTEIN-RELATED"/>
    <property type="match status" value="1"/>
</dbReference>
<dbReference type="InterPro" id="IPR013766">
    <property type="entry name" value="Thioredoxin_domain"/>
</dbReference>
<dbReference type="AlphaFoldDB" id="A0A2N5ZLJ1"/>
<evidence type="ECO:0000313" key="4">
    <source>
        <dbReference type="EMBL" id="PLX19560.1"/>
    </source>
</evidence>
<dbReference type="Gene3D" id="3.40.30.10">
    <property type="entry name" value="Glutaredoxin"/>
    <property type="match status" value="1"/>
</dbReference>
<dbReference type="InterPro" id="IPR011990">
    <property type="entry name" value="TPR-like_helical_dom_sf"/>
</dbReference>
<dbReference type="PROSITE" id="PS51352">
    <property type="entry name" value="THIOREDOXIN_2"/>
    <property type="match status" value="1"/>
</dbReference>
<evidence type="ECO:0000313" key="5">
    <source>
        <dbReference type="Proteomes" id="UP000234857"/>
    </source>
</evidence>
<dbReference type="Proteomes" id="UP000234857">
    <property type="component" value="Unassembled WGS sequence"/>
</dbReference>
<dbReference type="PROSITE" id="PS00194">
    <property type="entry name" value="THIOREDOXIN_1"/>
    <property type="match status" value="1"/>
</dbReference>